<evidence type="ECO:0000313" key="2">
    <source>
        <dbReference type="Proteomes" id="UP000001194"/>
    </source>
</evidence>
<dbReference type="EMBL" id="DS547148">
    <property type="protein sequence ID" value="EDR00520.1"/>
    <property type="molecule type" value="Genomic_DNA"/>
</dbReference>
<keyword evidence="2" id="KW-1185">Reference proteome</keyword>
<dbReference type="RefSeq" id="XP_001888747.1">
    <property type="nucleotide sequence ID" value="XM_001888712.1"/>
</dbReference>
<sequence>MCLHCLRTSQLQSQRSSAIAQQKLRTCIRSILCTHQRPVLYVHLHYRQDPLHLPFCRFTHSHASDLCQSRTCIEEGWGFLPRTEEGDDHGHHWAGWLVPNLVGLMMTFVLKKGLSWFRYLLGLRRRCL</sequence>
<dbReference type="KEGG" id="lbc:LACBIDRAFT_313215"/>
<dbReference type="AlphaFoldDB" id="B0DXT2"/>
<evidence type="ECO:0000313" key="1">
    <source>
        <dbReference type="EMBL" id="EDR00520.1"/>
    </source>
</evidence>
<proteinExistence type="predicted"/>
<dbReference type="Proteomes" id="UP000001194">
    <property type="component" value="Unassembled WGS sequence"/>
</dbReference>
<dbReference type="HOGENOM" id="CLU_1959957_0_0_1"/>
<reference evidence="1 2" key="1">
    <citation type="journal article" date="2008" name="Nature">
        <title>The genome of Laccaria bicolor provides insights into mycorrhizal symbiosis.</title>
        <authorList>
            <person name="Martin F."/>
            <person name="Aerts A."/>
            <person name="Ahren D."/>
            <person name="Brun A."/>
            <person name="Danchin E.G.J."/>
            <person name="Duchaussoy F."/>
            <person name="Gibon J."/>
            <person name="Kohler A."/>
            <person name="Lindquist E."/>
            <person name="Pereda V."/>
            <person name="Salamov A."/>
            <person name="Shapiro H.J."/>
            <person name="Wuyts J."/>
            <person name="Blaudez D."/>
            <person name="Buee M."/>
            <person name="Brokstein P."/>
            <person name="Canbaeck B."/>
            <person name="Cohen D."/>
            <person name="Courty P.E."/>
            <person name="Coutinho P.M."/>
            <person name="Delaruelle C."/>
            <person name="Detter J.C."/>
            <person name="Deveau A."/>
            <person name="DiFazio S."/>
            <person name="Duplessis S."/>
            <person name="Fraissinet-Tachet L."/>
            <person name="Lucic E."/>
            <person name="Frey-Klett P."/>
            <person name="Fourrey C."/>
            <person name="Feussner I."/>
            <person name="Gay G."/>
            <person name="Grimwood J."/>
            <person name="Hoegger P.J."/>
            <person name="Jain P."/>
            <person name="Kilaru S."/>
            <person name="Labbe J."/>
            <person name="Lin Y.C."/>
            <person name="Legue V."/>
            <person name="Le Tacon F."/>
            <person name="Marmeisse R."/>
            <person name="Melayah D."/>
            <person name="Montanini B."/>
            <person name="Muratet M."/>
            <person name="Nehls U."/>
            <person name="Niculita-Hirzel H."/>
            <person name="Oudot-Le Secq M.P."/>
            <person name="Peter M."/>
            <person name="Quesneville H."/>
            <person name="Rajashekar B."/>
            <person name="Reich M."/>
            <person name="Rouhier N."/>
            <person name="Schmutz J."/>
            <person name="Yin T."/>
            <person name="Chalot M."/>
            <person name="Henrissat B."/>
            <person name="Kuees U."/>
            <person name="Lucas S."/>
            <person name="Van de Peer Y."/>
            <person name="Podila G.K."/>
            <person name="Polle A."/>
            <person name="Pukkila P.J."/>
            <person name="Richardson P.M."/>
            <person name="Rouze P."/>
            <person name="Sanders I.R."/>
            <person name="Stajich J.E."/>
            <person name="Tunlid A."/>
            <person name="Tuskan G."/>
            <person name="Grigoriev I.V."/>
        </authorList>
    </citation>
    <scope>NUCLEOTIDE SEQUENCE [LARGE SCALE GENOMIC DNA]</scope>
    <source>
        <strain evidence="2">S238N-H82 / ATCC MYA-4686</strain>
    </source>
</reference>
<protein>
    <submittedName>
        <fullName evidence="1">Predicted protein</fullName>
    </submittedName>
</protein>
<organism evidence="2">
    <name type="scientific">Laccaria bicolor (strain S238N-H82 / ATCC MYA-4686)</name>
    <name type="common">Bicoloured deceiver</name>
    <name type="synonym">Laccaria laccata var. bicolor</name>
    <dbReference type="NCBI Taxonomy" id="486041"/>
    <lineage>
        <taxon>Eukaryota</taxon>
        <taxon>Fungi</taxon>
        <taxon>Dikarya</taxon>
        <taxon>Basidiomycota</taxon>
        <taxon>Agaricomycotina</taxon>
        <taxon>Agaricomycetes</taxon>
        <taxon>Agaricomycetidae</taxon>
        <taxon>Agaricales</taxon>
        <taxon>Agaricineae</taxon>
        <taxon>Hydnangiaceae</taxon>
        <taxon>Laccaria</taxon>
    </lineage>
</organism>
<name>B0DXT2_LACBS</name>
<dbReference type="GeneID" id="6084449"/>
<accession>B0DXT2</accession>
<gene>
    <name evidence="1" type="ORF">LACBIDRAFT_313215</name>
</gene>
<dbReference type="InParanoid" id="B0DXT2"/>